<dbReference type="SUPFAM" id="SSF51120">
    <property type="entry name" value="beta-Roll"/>
    <property type="match status" value="2"/>
</dbReference>
<evidence type="ECO:0000256" key="2">
    <source>
        <dbReference type="ARBA" id="ARBA00009490"/>
    </source>
</evidence>
<name>A0A448UAC5_9NEIS</name>
<dbReference type="PANTHER" id="PTHR38340:SF1">
    <property type="entry name" value="S-LAYER PROTEIN"/>
    <property type="match status" value="1"/>
</dbReference>
<dbReference type="PANTHER" id="PTHR38340">
    <property type="entry name" value="S-LAYER PROTEIN"/>
    <property type="match status" value="1"/>
</dbReference>
<keyword evidence="3" id="KW-0964">Secreted</keyword>
<accession>A0A448UAC5</accession>
<dbReference type="InterPro" id="IPR001343">
    <property type="entry name" value="Hemolysn_Ca-bd"/>
</dbReference>
<dbReference type="Gene3D" id="2.60.40.10">
    <property type="entry name" value="Immunoglobulins"/>
    <property type="match status" value="6"/>
</dbReference>
<organism evidence="6 7">
    <name type="scientific">Neisseria animaloris</name>
    <dbReference type="NCBI Taxonomy" id="326522"/>
    <lineage>
        <taxon>Bacteria</taxon>
        <taxon>Pseudomonadati</taxon>
        <taxon>Pseudomonadota</taxon>
        <taxon>Betaproteobacteria</taxon>
        <taxon>Neisseriales</taxon>
        <taxon>Neisseriaceae</taxon>
        <taxon>Neisseria</taxon>
    </lineage>
</organism>
<keyword evidence="7" id="KW-1185">Reference proteome</keyword>
<dbReference type="InterPro" id="IPR006026">
    <property type="entry name" value="Peptidase_Metallo"/>
</dbReference>
<evidence type="ECO:0000313" key="6">
    <source>
        <dbReference type="EMBL" id="VEJ20827.1"/>
    </source>
</evidence>
<comment type="subcellular location">
    <subcellularLocation>
        <location evidence="1">Secreted</location>
    </subcellularLocation>
</comment>
<evidence type="ECO:0000313" key="7">
    <source>
        <dbReference type="Proteomes" id="UP000268229"/>
    </source>
</evidence>
<dbReference type="EC" id="3.4.24.40" evidence="6"/>
<evidence type="ECO:0000256" key="1">
    <source>
        <dbReference type="ARBA" id="ARBA00004613"/>
    </source>
</evidence>
<dbReference type="Gene3D" id="3.40.390.10">
    <property type="entry name" value="Collagenase (Catalytic Domain)"/>
    <property type="match status" value="1"/>
</dbReference>
<dbReference type="PRINTS" id="PR00313">
    <property type="entry name" value="CABNDNGRPT"/>
</dbReference>
<dbReference type="Pfam" id="PF00353">
    <property type="entry name" value="HemolysinCabind"/>
    <property type="match status" value="2"/>
</dbReference>
<dbReference type="Proteomes" id="UP000268229">
    <property type="component" value="Chromosome"/>
</dbReference>
<dbReference type="GO" id="GO:0008237">
    <property type="term" value="F:metallopeptidase activity"/>
    <property type="evidence" value="ECO:0007669"/>
    <property type="project" value="InterPro"/>
</dbReference>
<dbReference type="STRING" id="326522.BWD08_02435"/>
<evidence type="ECO:0000256" key="4">
    <source>
        <dbReference type="SAM" id="MobiDB-lite"/>
    </source>
</evidence>
<dbReference type="InterPro" id="IPR011049">
    <property type="entry name" value="Serralysin-like_metalloprot_C"/>
</dbReference>
<gene>
    <name evidence="6" type="primary">frpA1</name>
    <name evidence="6" type="ORF">NCTC12227_00542</name>
</gene>
<protein>
    <submittedName>
        <fullName evidence="6">Iron-regulated protein FrpA</fullName>
        <ecNumber evidence="6">3.4.24.40</ecNumber>
    </submittedName>
</protein>
<dbReference type="Gene3D" id="2.150.10.10">
    <property type="entry name" value="Serralysin-like metalloprotease, C-terminal"/>
    <property type="match status" value="1"/>
</dbReference>
<dbReference type="SMART" id="SM00235">
    <property type="entry name" value="ZnMc"/>
    <property type="match status" value="1"/>
</dbReference>
<dbReference type="GO" id="GO:0005576">
    <property type="term" value="C:extracellular region"/>
    <property type="evidence" value="ECO:0007669"/>
    <property type="project" value="UniProtKB-SubCell"/>
</dbReference>
<evidence type="ECO:0000259" key="5">
    <source>
        <dbReference type="SMART" id="SM00235"/>
    </source>
</evidence>
<dbReference type="GO" id="GO:0008270">
    <property type="term" value="F:zinc ion binding"/>
    <property type="evidence" value="ECO:0007669"/>
    <property type="project" value="InterPro"/>
</dbReference>
<dbReference type="GO" id="GO:0006508">
    <property type="term" value="P:proteolysis"/>
    <property type="evidence" value="ECO:0007669"/>
    <property type="project" value="InterPro"/>
</dbReference>
<dbReference type="InterPro" id="IPR050557">
    <property type="entry name" value="RTX_toxin/Mannuronan_C5-epim"/>
</dbReference>
<keyword evidence="6" id="KW-0378">Hydrolase</keyword>
<dbReference type="NCBIfam" id="NF012196">
    <property type="entry name" value="Ig_like_ice"/>
    <property type="match status" value="4"/>
</dbReference>
<dbReference type="SUPFAM" id="SSF55486">
    <property type="entry name" value="Metalloproteases ('zincins'), catalytic domain"/>
    <property type="match status" value="1"/>
</dbReference>
<dbReference type="PROSITE" id="PS00330">
    <property type="entry name" value="HEMOLYSIN_CALCIUM"/>
    <property type="match status" value="2"/>
</dbReference>
<dbReference type="EMBL" id="LR134516">
    <property type="protein sequence ID" value="VEJ20827.1"/>
    <property type="molecule type" value="Genomic_DNA"/>
</dbReference>
<feature type="compositionally biased region" description="Polar residues" evidence="4">
    <location>
        <begin position="167"/>
        <end position="178"/>
    </location>
</feature>
<dbReference type="KEGG" id="nani:NCTC12227_00542"/>
<comment type="similarity">
    <text evidence="2">Belongs to the peptidase M10B family.</text>
</comment>
<dbReference type="InterPro" id="IPR049826">
    <property type="entry name" value="Ig-like_ice"/>
</dbReference>
<sequence length="1481" mass="158911">MASYTLNIIRNGQTEIIVLEDGKTITLATQTNTQYQLVDEQGNIVAKPDTTLVNQDLWVFLDNHPDETPHLILQNYQSNFPVQDSKYLSHLNSTFATAANDIVFPETETIKAQEITIGSSLSSTQIGIGAALLGATALGLAASGGSSNGGEQNSGSSGNSMKGGNQDGNHSENSQQKPTPVITFNPITADNVVNLSESKRAVTVSGTVSNAQDGETIVLNIGNAKYPGTVQNGSFSIEVDGKTLAVHREINATLNSGSVTVSKGSHHYQVNTQIAEPVITFDPVTADNIINKTESESLITLSGKVSNAPDGSLITLTVGSNSVNALASNGSFRADISGSILASSNIITADISVRDAAGNIARSTSKHSYRVDTEIPTPVLTINNITEDNIINIEESKGKITITGQAENVQDGQEVLVTCSCTNCAGNPMWIEVYTKVINGTFNIEFNGNDLTEFTTVNAQITATDDAGNQATAKTSKDYASDLTPPETSIHLDNITTDNLINIEEAANDITISGKVSGDFRKGDNVTLTVDNQTHHTTVDAEGKFNTTVSGALLAQTKSQTIHAKVDAHDAAGNRGEAQVSTTYNVKTENNIKIQLDKITNDNLINVSEAQKHITLSGRALGDDSVIGQTVNLTVNDKKYTAMINADKSFNAQVAGSDLTADSKYTVQMALNGKDQAGNRLNAEASHVYKVDAEAAASVKITAIENGHTFISNQSQPLTRISGKVNLSGDFAQGRNPERLNAITLKIGEKNYYAPINEDDQTFELNLSAEELAALNGKNISYGFHTERNIYVLKETTGSNDNPAYRISKIRVPELKEENVELTGGNLIKNDNGTYTVGQTETIPTVLIKGIASGSAQAGDKVQINVGKESYEATVEADKTFSKAIPMAALASDANHTVTATLITHDNAGNKITVTDSSIYTAAHTITGEFASQHGKIASNELPYFINALDIKENWGHMHKNPVGNGGVSLTYHFATEEEIQASPTRSNVTNQITYSDHARSIVKNALDTISKYADITFTEVDTNNKTNINFYMGDMPPHLTNNSAFAFVGGDVYWNKYYFQNTGDKFRYYISVHEIMHSLGAKHTHEGNVVLSRDEDSLGVSNMSYEMYNDFAGTKDLRLYDLAFLHYRYGVNPNARAGNDIYTFKAFNSKTADADIYIWDGAGVDTFDASNETKAVNVNLMPGSWIYVGEKSTNKDGIEHFAVKGKTIWDKYSYFGLDKTAKVQGDIDNITYNDFTDKQAFIGYDTQIENLIGSAHNDTLHGNNADNAIYGGSGNDQIKGAAGNDYIDGGAGADTMEGGSGNDTYVVDHQDDKVIEQANEGTDHVHSHIDYTLTDNVEHLTLLGSTTIKGTGNALDNTLHGNNADNILNGMAGNDRIIGGGGSDILTGGGGKDTFVFDSPLDGSVDTITDFLVGTDTIELSSAIFGNVNTTMTDFMNYITYNAETGHLSYDSDGVGGADAIHFATLDKNLELNQNSFIIG</sequence>
<dbReference type="InterPro" id="IPR013783">
    <property type="entry name" value="Ig-like_fold"/>
</dbReference>
<feature type="domain" description="Peptidase metallopeptidase" evidence="5">
    <location>
        <begin position="982"/>
        <end position="1132"/>
    </location>
</feature>
<dbReference type="RefSeq" id="WP_172594886.1">
    <property type="nucleotide sequence ID" value="NZ_LR134516.1"/>
</dbReference>
<reference evidence="6 7" key="1">
    <citation type="submission" date="2018-12" db="EMBL/GenBank/DDBJ databases">
        <authorList>
            <consortium name="Pathogen Informatics"/>
        </authorList>
    </citation>
    <scope>NUCLEOTIDE SEQUENCE [LARGE SCALE GENOMIC DNA]</scope>
    <source>
        <strain evidence="6 7">NCTC12227</strain>
    </source>
</reference>
<feature type="region of interest" description="Disordered" evidence="4">
    <location>
        <begin position="144"/>
        <end position="182"/>
    </location>
</feature>
<feature type="compositionally biased region" description="Low complexity" evidence="4">
    <location>
        <begin position="144"/>
        <end position="164"/>
    </location>
</feature>
<dbReference type="InterPro" id="IPR018511">
    <property type="entry name" value="Hemolysin-typ_Ca-bd_CS"/>
</dbReference>
<dbReference type="GO" id="GO:0005509">
    <property type="term" value="F:calcium ion binding"/>
    <property type="evidence" value="ECO:0007669"/>
    <property type="project" value="InterPro"/>
</dbReference>
<proteinExistence type="inferred from homology"/>
<dbReference type="InterPro" id="IPR024079">
    <property type="entry name" value="MetalloPept_cat_dom_sf"/>
</dbReference>
<dbReference type="NCBIfam" id="NF033510">
    <property type="entry name" value="Ca_tandemer"/>
    <property type="match status" value="6"/>
</dbReference>
<evidence type="ECO:0000256" key="3">
    <source>
        <dbReference type="ARBA" id="ARBA00022525"/>
    </source>
</evidence>